<dbReference type="PANTHER" id="PTHR37984">
    <property type="entry name" value="PROTEIN CBG26694"/>
    <property type="match status" value="1"/>
</dbReference>
<feature type="compositionally biased region" description="Low complexity" evidence="8">
    <location>
        <begin position="399"/>
        <end position="408"/>
    </location>
</feature>
<dbReference type="FunFam" id="3.30.420.10:FF:000032">
    <property type="entry name" value="Retrovirus-related Pol polyprotein from transposon 297-like Protein"/>
    <property type="match status" value="1"/>
</dbReference>
<dbReference type="Gene3D" id="2.40.70.10">
    <property type="entry name" value="Acid Proteases"/>
    <property type="match status" value="1"/>
</dbReference>
<feature type="region of interest" description="Disordered" evidence="8">
    <location>
        <begin position="1"/>
        <end position="26"/>
    </location>
</feature>
<dbReference type="InterPro" id="IPR036397">
    <property type="entry name" value="RNaseH_sf"/>
</dbReference>
<feature type="domain" description="Integrase catalytic" evidence="9">
    <location>
        <begin position="1519"/>
        <end position="1686"/>
    </location>
</feature>
<dbReference type="Gene3D" id="3.30.420.10">
    <property type="entry name" value="Ribonuclease H-like superfamily/Ribonuclease H"/>
    <property type="match status" value="1"/>
</dbReference>
<keyword evidence="5" id="KW-0255">Endonuclease</keyword>
<dbReference type="InterPro" id="IPR012337">
    <property type="entry name" value="RNaseH-like_sf"/>
</dbReference>
<evidence type="ECO:0000259" key="9">
    <source>
        <dbReference type="PROSITE" id="PS50994"/>
    </source>
</evidence>
<keyword evidence="6" id="KW-0378">Hydrolase</keyword>
<dbReference type="FunFam" id="3.30.70.270:FF:000020">
    <property type="entry name" value="Transposon Tf2-6 polyprotein-like Protein"/>
    <property type="match status" value="1"/>
</dbReference>
<dbReference type="SUPFAM" id="SSF53098">
    <property type="entry name" value="Ribonuclease H-like"/>
    <property type="match status" value="1"/>
</dbReference>
<dbReference type="PANTHER" id="PTHR37984:SF5">
    <property type="entry name" value="PROTEIN NYNRIN-LIKE"/>
    <property type="match status" value="1"/>
</dbReference>
<evidence type="ECO:0000256" key="6">
    <source>
        <dbReference type="ARBA" id="ARBA00022801"/>
    </source>
</evidence>
<dbReference type="SUPFAM" id="SSF56672">
    <property type="entry name" value="DNA/RNA polymerases"/>
    <property type="match status" value="1"/>
</dbReference>
<evidence type="ECO:0000256" key="7">
    <source>
        <dbReference type="ARBA" id="ARBA00022918"/>
    </source>
</evidence>
<dbReference type="InterPro" id="IPR043128">
    <property type="entry name" value="Rev_trsase/Diguanyl_cyclase"/>
</dbReference>
<dbReference type="Pfam" id="PF13650">
    <property type="entry name" value="Asp_protease_2"/>
    <property type="match status" value="1"/>
</dbReference>
<dbReference type="GO" id="GO:0016787">
    <property type="term" value="F:hydrolase activity"/>
    <property type="evidence" value="ECO:0007669"/>
    <property type="project" value="UniProtKB-KW"/>
</dbReference>
<dbReference type="GO" id="GO:0004519">
    <property type="term" value="F:endonuclease activity"/>
    <property type="evidence" value="ECO:0007669"/>
    <property type="project" value="UniProtKB-KW"/>
</dbReference>
<dbReference type="InterPro" id="IPR041588">
    <property type="entry name" value="Integrase_H2C2"/>
</dbReference>
<evidence type="ECO:0000256" key="8">
    <source>
        <dbReference type="SAM" id="MobiDB-lite"/>
    </source>
</evidence>
<sequence>MSTNPFLEQVRSSFQRSRSLNAGPSLQPNRVISEIQNRLERELATAKEQAIATFEGLAIHTDLPGSSPSNSESSSDQEEEEMAANELMGDLDIPTIPASPSSILLPTAARNYELKSSHLNMLPSFYGLPNEDPLTHIKDIFNVVSSFPLTGVTEEQLRMRVFPYTLKDKAKYWLNSLKPGSLMTWGAIQKKFLEKYFSTQKIDMLRDKILLFAQQDDESFCEAWERFNGLLNQCPHHGIPLKLQMRMFYKGLTPSSHNIVTNFAGGSYKTKTPEETYELFEEIAMETQHTDTRGKRIAGGSNDSSSVQISKLEQKLDALLALNSRNPLKEVCSICETHDHPTISCPFGAAYPEFVQEQAKLVNSYNRGPINDPYSQSYNPGWRNHPNFSWRNTQNQANPPSLQRPQQSSSLEDIVKQMAINQSNFQQTTQAAISKLEVQLGQIATEISQREPGKWPTQTVINPKNQEAKAVHVLRSGKIVDNKVVSDLSNDVVVVEDEDEDEEETTAMEGEQPKTSQSAPKAKSDSQEPNPFQLHKRDDKFVPSHLHQDRYIPPPPYIPPIPFPGRLKKANQDKAFKEIYDILSKVNINLPLLDVVKQIPAYGKFIKHLMTHKLNFTPSEEVKLNKNVSAVLQRKLPPKLEDPGSFNIPINIGDKTVGRAMLDLGASINVMPYSVYQALGLEGIKKTSIRLELADHSIKYPRGIVEDILVQVNTLILPADFVVMDMEDNPYVDRVDPILLGRPFMATADTIIKVKDGTLSMTVLGETVEFKVFDALSQPSITLDTCFSIDVVDHEVSSKIVQKKSNDALEAVLTQEEEDLFESEFQEVMAALEVFQPYPPSFRPPLETIASSSTKLEPSIITPPKLELKPLPNHLKYAYLGANETLPVIIAASLTSHEEDSLIEVLKEHKTALGWTIADIKGISPSMCMHRILMEEDSKPSRDAQRRLNPNMKEVVRAEVLKLLDVGIIYPISDSKWVSPVQVVPKKSGITVVKNEKNELVPTRTITGWRVCIDYRKLNTSTRKDHFPLPFIDQMLDRLSGHAYYCFLDGFSGYNQIPIAPEDQEKTTFTCPFGTFAYRRMPFGLCNAPATFQRCMMAIFSDMVERFMEVFMDDFSVFGSSFDDCLHHLSLVLTRCQETNLILNWEKCHFMVRQGIVLGHVVSNKGIQVDKAKINIITNLPPPSSVKGVRSFLGHAGFYRRFIKNFSSISRPLCNLLAKDAVFEFDEICMEAFTTLKKELTSAPIIIAPDWSLPFEIMCDASDFAIGAVLGQKKNKLPHVIHYASRTLNDAQLNYSTTEKELLAVVFALEKFRPYLVGSKVIVYSDHAALRYLLTKKDAKPRLIRWILLLQEFDLEIRDKKGCENVVADHLSRIVVEEQGEAVLPLNETFPDEQLYVAQVKEPWYADFVNYLACGVLRNDLTYQDKKKFFSMVKHYVWDEPFLFKHCPDQLIRRCVPEEEQESILRHSHELACGGHFGAKKTALKILQSGFFWPTLFKDAFNFCVKCDRCQRMGNISRRNELPLKNILFVELFDVWGIDFMGPFPSSFGYTYILVAVDYVSKWVEAIATKTNDHKVVLKFLRDNIFTRFGTPRAVISDGGSHFCNKLFEALMKKYNITHRVSTPYHPQTSGQVEISNREIKQILEKVVNSTRKDWAAKLNDALWAYRTAYKTPIGMSPYRLVFGKACHLPMELEHNAFWAIKKLNFDLDKAGHVRKFQLNELEEIRHESYENAKLYKERTKSYHDRNIQRKEFTKGMSVLLFNSRLRLFPGKLKSRWLGPFTVVNVSPYGAVEIQNPKDGSTFKVNGQRLKPFYEGVSVGIQTGHVVDHLPFVQSS</sequence>
<evidence type="ECO:0000313" key="11">
    <source>
        <dbReference type="Proteomes" id="UP001054821"/>
    </source>
</evidence>
<dbReference type="Proteomes" id="UP001054821">
    <property type="component" value="Chromosome 7"/>
</dbReference>
<evidence type="ECO:0000256" key="1">
    <source>
        <dbReference type="ARBA" id="ARBA00012493"/>
    </source>
</evidence>
<dbReference type="Gene3D" id="1.10.340.70">
    <property type="match status" value="1"/>
</dbReference>
<dbReference type="InterPro" id="IPR005162">
    <property type="entry name" value="Retrotrans_gag_dom"/>
</dbReference>
<dbReference type="Pfam" id="PF03732">
    <property type="entry name" value="Retrotrans_gag"/>
    <property type="match status" value="1"/>
</dbReference>
<dbReference type="CDD" id="cd01647">
    <property type="entry name" value="RT_LTR"/>
    <property type="match status" value="1"/>
</dbReference>
<comment type="caution">
    <text evidence="10">The sequence shown here is derived from an EMBL/GenBank/DDBJ whole genome shotgun (WGS) entry which is preliminary data.</text>
</comment>
<name>A0AAD4V3G7_PRUDU</name>
<dbReference type="Pfam" id="PF17917">
    <property type="entry name" value="RT_RNaseH"/>
    <property type="match status" value="1"/>
</dbReference>
<dbReference type="CDD" id="cd00303">
    <property type="entry name" value="retropepsin_like"/>
    <property type="match status" value="1"/>
</dbReference>
<reference evidence="10 11" key="1">
    <citation type="journal article" date="2022" name="G3 (Bethesda)">
        <title>Whole-genome sequence and methylome profiling of the almond [Prunus dulcis (Mill.) D.A. Webb] cultivar 'Nonpareil'.</title>
        <authorList>
            <person name="D'Amico-Willman K.M."/>
            <person name="Ouma W.Z."/>
            <person name="Meulia T."/>
            <person name="Sideli G.M."/>
            <person name="Gradziel T.M."/>
            <person name="Fresnedo-Ramirez J."/>
        </authorList>
    </citation>
    <scope>NUCLEOTIDE SEQUENCE [LARGE SCALE GENOMIC DNA]</scope>
    <source>
        <strain evidence="10">Clone GOH B32 T37-40</strain>
    </source>
</reference>
<keyword evidence="2" id="KW-0808">Transferase</keyword>
<dbReference type="InterPro" id="IPR041373">
    <property type="entry name" value="RT_RNaseH"/>
</dbReference>
<organism evidence="10 11">
    <name type="scientific">Prunus dulcis</name>
    <name type="common">Almond</name>
    <name type="synonym">Amygdalus dulcis</name>
    <dbReference type="NCBI Taxonomy" id="3755"/>
    <lineage>
        <taxon>Eukaryota</taxon>
        <taxon>Viridiplantae</taxon>
        <taxon>Streptophyta</taxon>
        <taxon>Embryophyta</taxon>
        <taxon>Tracheophyta</taxon>
        <taxon>Spermatophyta</taxon>
        <taxon>Magnoliopsida</taxon>
        <taxon>eudicotyledons</taxon>
        <taxon>Gunneridae</taxon>
        <taxon>Pentapetalae</taxon>
        <taxon>rosids</taxon>
        <taxon>fabids</taxon>
        <taxon>Rosales</taxon>
        <taxon>Rosaceae</taxon>
        <taxon>Amygdaloideae</taxon>
        <taxon>Amygdaleae</taxon>
        <taxon>Prunus</taxon>
    </lineage>
</organism>
<dbReference type="Gene3D" id="3.10.10.10">
    <property type="entry name" value="HIV Type 1 Reverse Transcriptase, subunit A, domain 1"/>
    <property type="match status" value="1"/>
</dbReference>
<proteinExistence type="predicted"/>
<keyword evidence="3" id="KW-0548">Nucleotidyltransferase</keyword>
<dbReference type="Pfam" id="PF17921">
    <property type="entry name" value="Integrase_H2C2"/>
    <property type="match status" value="1"/>
</dbReference>
<dbReference type="InterPro" id="IPR043502">
    <property type="entry name" value="DNA/RNA_pol_sf"/>
</dbReference>
<dbReference type="GO" id="GO:0015074">
    <property type="term" value="P:DNA integration"/>
    <property type="evidence" value="ECO:0007669"/>
    <property type="project" value="InterPro"/>
</dbReference>
<protein>
    <recommendedName>
        <fullName evidence="1">RNA-directed DNA polymerase</fullName>
        <ecNumber evidence="1">2.7.7.49</ecNumber>
    </recommendedName>
</protein>
<dbReference type="InterPro" id="IPR021109">
    <property type="entry name" value="Peptidase_aspartic_dom_sf"/>
</dbReference>
<dbReference type="Gene3D" id="3.30.70.270">
    <property type="match status" value="2"/>
</dbReference>
<feature type="region of interest" description="Disordered" evidence="8">
    <location>
        <begin position="60"/>
        <end position="83"/>
    </location>
</feature>
<evidence type="ECO:0000256" key="2">
    <source>
        <dbReference type="ARBA" id="ARBA00022679"/>
    </source>
</evidence>
<evidence type="ECO:0000313" key="10">
    <source>
        <dbReference type="EMBL" id="KAI5317795.1"/>
    </source>
</evidence>
<dbReference type="EC" id="2.7.7.49" evidence="1"/>
<evidence type="ECO:0000256" key="5">
    <source>
        <dbReference type="ARBA" id="ARBA00022759"/>
    </source>
</evidence>
<dbReference type="InterPro" id="IPR000477">
    <property type="entry name" value="RT_dom"/>
</dbReference>
<gene>
    <name evidence="10" type="ORF">L3X38_037502</name>
</gene>
<dbReference type="InterPro" id="IPR001584">
    <property type="entry name" value="Integrase_cat-core"/>
</dbReference>
<dbReference type="EMBL" id="JAJFAZ020000007">
    <property type="protein sequence ID" value="KAI5317795.1"/>
    <property type="molecule type" value="Genomic_DNA"/>
</dbReference>
<feature type="region of interest" description="Disordered" evidence="8">
    <location>
        <begin position="494"/>
        <end position="535"/>
    </location>
</feature>
<feature type="region of interest" description="Disordered" evidence="8">
    <location>
        <begin position="385"/>
        <end position="408"/>
    </location>
</feature>
<keyword evidence="4" id="KW-0540">Nuclease</keyword>
<dbReference type="GO" id="GO:0003676">
    <property type="term" value="F:nucleic acid binding"/>
    <property type="evidence" value="ECO:0007669"/>
    <property type="project" value="InterPro"/>
</dbReference>
<dbReference type="GO" id="GO:0003964">
    <property type="term" value="F:RNA-directed DNA polymerase activity"/>
    <property type="evidence" value="ECO:0007669"/>
    <property type="project" value="UniProtKB-KW"/>
</dbReference>
<dbReference type="PROSITE" id="PS50994">
    <property type="entry name" value="INTEGRASE"/>
    <property type="match status" value="1"/>
</dbReference>
<dbReference type="FunFam" id="3.10.20.370:FF:000001">
    <property type="entry name" value="Retrovirus-related Pol polyprotein from transposon 17.6-like protein"/>
    <property type="match status" value="1"/>
</dbReference>
<feature type="compositionally biased region" description="Polar residues" evidence="8">
    <location>
        <begin position="386"/>
        <end position="398"/>
    </location>
</feature>
<keyword evidence="7" id="KW-0695">RNA-directed DNA polymerase</keyword>
<evidence type="ECO:0000256" key="4">
    <source>
        <dbReference type="ARBA" id="ARBA00022722"/>
    </source>
</evidence>
<keyword evidence="11" id="KW-1185">Reference proteome</keyword>
<feature type="compositionally biased region" description="Acidic residues" evidence="8">
    <location>
        <begin position="494"/>
        <end position="506"/>
    </location>
</feature>
<dbReference type="CDD" id="cd09274">
    <property type="entry name" value="RNase_HI_RT_Ty3"/>
    <property type="match status" value="1"/>
</dbReference>
<dbReference type="Pfam" id="PF00665">
    <property type="entry name" value="rve"/>
    <property type="match status" value="1"/>
</dbReference>
<evidence type="ECO:0000256" key="3">
    <source>
        <dbReference type="ARBA" id="ARBA00022695"/>
    </source>
</evidence>
<accession>A0AAD4V3G7</accession>
<dbReference type="Pfam" id="PF00078">
    <property type="entry name" value="RVT_1"/>
    <property type="match status" value="1"/>
</dbReference>
<dbReference type="InterPro" id="IPR050951">
    <property type="entry name" value="Retrovirus_Pol_polyprotein"/>
</dbReference>